<dbReference type="Proteomes" id="UP000198901">
    <property type="component" value="Unassembled WGS sequence"/>
</dbReference>
<feature type="chain" id="PRO_5011558049" evidence="1">
    <location>
        <begin position="20"/>
        <end position="249"/>
    </location>
</feature>
<sequence>MNTMKKTIFLLLFSLPVFAQEPEGIITYERTQYWTKIQQRLTFLSQEEKDRAKMTFGSRDGYKEKMKLVFSPTQSVYTYLSDQGESEDGRWSWRQDDYIIQRDFAKETLTELHEMMGKTYVVQDSLPAPKWKILNQLKDIAGHVCMKAETEEPVKGQKLTAWFADDLPVSFGPERSFGLPGIILELDINDGDVVVTATKIELKKLTDKELALPKMKGKKITEKEYNRLISEHIQDSMKSHRNPYWSLRY</sequence>
<organism evidence="2 3">
    <name type="scientific">Siphonobacter aquaeclarae</name>
    <dbReference type="NCBI Taxonomy" id="563176"/>
    <lineage>
        <taxon>Bacteria</taxon>
        <taxon>Pseudomonadati</taxon>
        <taxon>Bacteroidota</taxon>
        <taxon>Cytophagia</taxon>
        <taxon>Cytophagales</taxon>
        <taxon>Cytophagaceae</taxon>
        <taxon>Siphonobacter</taxon>
    </lineage>
</organism>
<accession>A0A1G9WXZ9</accession>
<feature type="signal peptide" evidence="1">
    <location>
        <begin position="1"/>
        <end position="19"/>
    </location>
</feature>
<keyword evidence="1" id="KW-0732">Signal</keyword>
<gene>
    <name evidence="2" type="ORF">SAMN04488090_4474</name>
</gene>
<evidence type="ECO:0000256" key="1">
    <source>
        <dbReference type="SAM" id="SignalP"/>
    </source>
</evidence>
<proteinExistence type="predicted"/>
<evidence type="ECO:0000313" key="3">
    <source>
        <dbReference type="Proteomes" id="UP000198901"/>
    </source>
</evidence>
<dbReference type="EMBL" id="FNGS01000010">
    <property type="protein sequence ID" value="SDM89161.1"/>
    <property type="molecule type" value="Genomic_DNA"/>
</dbReference>
<reference evidence="2 3" key="1">
    <citation type="submission" date="2016-10" db="EMBL/GenBank/DDBJ databases">
        <authorList>
            <person name="de Groot N.N."/>
        </authorList>
    </citation>
    <scope>NUCLEOTIDE SEQUENCE [LARGE SCALE GENOMIC DNA]</scope>
    <source>
        <strain evidence="2 3">DSM 21668</strain>
    </source>
</reference>
<protein>
    <submittedName>
        <fullName evidence="2">GLPGLI family protein</fullName>
    </submittedName>
</protein>
<dbReference type="AlphaFoldDB" id="A0A1G9WXZ9"/>
<dbReference type="STRING" id="563176.SAMN04488090_4474"/>
<dbReference type="NCBIfam" id="TIGR01200">
    <property type="entry name" value="GLPGLI"/>
    <property type="match status" value="1"/>
</dbReference>
<dbReference type="InterPro" id="IPR005901">
    <property type="entry name" value="GLPGLI"/>
</dbReference>
<name>A0A1G9WXZ9_9BACT</name>
<evidence type="ECO:0000313" key="2">
    <source>
        <dbReference type="EMBL" id="SDM89161.1"/>
    </source>
</evidence>
<dbReference type="Pfam" id="PF09697">
    <property type="entry name" value="Porph_ging"/>
    <property type="match status" value="1"/>
</dbReference>
<keyword evidence="3" id="KW-1185">Reference proteome</keyword>